<organism evidence="1 2">
    <name type="scientific">Hymenolepis diminuta</name>
    <name type="common">Rat tapeworm</name>
    <dbReference type="NCBI Taxonomy" id="6216"/>
    <lineage>
        <taxon>Eukaryota</taxon>
        <taxon>Metazoa</taxon>
        <taxon>Spiralia</taxon>
        <taxon>Lophotrochozoa</taxon>
        <taxon>Platyhelminthes</taxon>
        <taxon>Cestoda</taxon>
        <taxon>Eucestoda</taxon>
        <taxon>Cyclophyllidea</taxon>
        <taxon>Hymenolepididae</taxon>
        <taxon>Hymenolepis</taxon>
    </lineage>
</organism>
<accession>A0A564Z864</accession>
<feature type="non-terminal residue" evidence="1">
    <location>
        <position position="88"/>
    </location>
</feature>
<proteinExistence type="predicted"/>
<name>A0A564Z864_HYMDI</name>
<evidence type="ECO:0000313" key="2">
    <source>
        <dbReference type="Proteomes" id="UP000321570"/>
    </source>
</evidence>
<protein>
    <submittedName>
        <fullName evidence="1">Uncharacterized protein</fullName>
    </submittedName>
</protein>
<keyword evidence="2" id="KW-1185">Reference proteome</keyword>
<dbReference type="Proteomes" id="UP000321570">
    <property type="component" value="Unassembled WGS sequence"/>
</dbReference>
<reference evidence="1 2" key="1">
    <citation type="submission" date="2019-07" db="EMBL/GenBank/DDBJ databases">
        <authorList>
            <person name="Jastrzebski P J."/>
            <person name="Paukszto L."/>
            <person name="Jastrzebski P J."/>
        </authorList>
    </citation>
    <scope>NUCLEOTIDE SEQUENCE [LARGE SCALE GENOMIC DNA]</scope>
    <source>
        <strain evidence="1 2">WMS-il1</strain>
    </source>
</reference>
<gene>
    <name evidence="1" type="ORF">WMSIL1_LOCUS13509</name>
</gene>
<dbReference type="AlphaFoldDB" id="A0A564Z864"/>
<dbReference type="EMBL" id="CABIJS010000697">
    <property type="protein sequence ID" value="VUZ55701.1"/>
    <property type="molecule type" value="Genomic_DNA"/>
</dbReference>
<evidence type="ECO:0000313" key="1">
    <source>
        <dbReference type="EMBL" id="VUZ55701.1"/>
    </source>
</evidence>
<sequence length="88" mass="10123">MLDESEDEILKKVSAIFSVKKSIFTFESCADRRTFTEQTIPSRFGITQSLFNDNPNLGPGTYNNDYKSIDFNLRSNCNRKASWSTTKR</sequence>